<gene>
    <name evidence="3" type="ORF">B7463_g10556</name>
</gene>
<feature type="region of interest" description="Disordered" evidence="1">
    <location>
        <begin position="1"/>
        <end position="22"/>
    </location>
</feature>
<dbReference type="STRING" id="5539.A0A3E2GXA8"/>
<dbReference type="EMBL" id="NCSJ02000304">
    <property type="protein sequence ID" value="RFU25784.1"/>
    <property type="molecule type" value="Genomic_DNA"/>
</dbReference>
<reference evidence="3 4" key="1">
    <citation type="submission" date="2018-05" db="EMBL/GenBank/DDBJ databases">
        <title>Draft genome sequence of Scytalidium lignicola DSM 105466, a ubiquitous saprotrophic fungus.</title>
        <authorList>
            <person name="Buettner E."/>
            <person name="Gebauer A.M."/>
            <person name="Hofrichter M."/>
            <person name="Liers C."/>
            <person name="Kellner H."/>
        </authorList>
    </citation>
    <scope>NUCLEOTIDE SEQUENCE [LARGE SCALE GENOMIC DNA]</scope>
    <source>
        <strain evidence="3 4">DSM 105466</strain>
    </source>
</reference>
<dbReference type="PANTHER" id="PTHR38788:SF3">
    <property type="entry name" value="CLR5 DOMAIN-CONTAINING PROTEIN"/>
    <property type="match status" value="1"/>
</dbReference>
<dbReference type="PANTHER" id="PTHR38788">
    <property type="entry name" value="CLR5 DOMAIN-CONTAINING PROTEIN"/>
    <property type="match status" value="1"/>
</dbReference>
<organism evidence="3 4">
    <name type="scientific">Scytalidium lignicola</name>
    <name type="common">Hyphomycete</name>
    <dbReference type="NCBI Taxonomy" id="5539"/>
    <lineage>
        <taxon>Eukaryota</taxon>
        <taxon>Fungi</taxon>
        <taxon>Dikarya</taxon>
        <taxon>Ascomycota</taxon>
        <taxon>Pezizomycotina</taxon>
        <taxon>Leotiomycetes</taxon>
        <taxon>Leotiomycetes incertae sedis</taxon>
        <taxon>Scytalidium</taxon>
    </lineage>
</organism>
<dbReference type="OrthoDB" id="5308957at2759"/>
<dbReference type="Proteomes" id="UP000258309">
    <property type="component" value="Unassembled WGS sequence"/>
</dbReference>
<dbReference type="Pfam" id="PF14420">
    <property type="entry name" value="Clr5"/>
    <property type="match status" value="1"/>
</dbReference>
<name>A0A3E2GXA8_SCYLI</name>
<feature type="non-terminal residue" evidence="3">
    <location>
        <position position="1"/>
    </location>
</feature>
<comment type="caution">
    <text evidence="3">The sequence shown here is derived from an EMBL/GenBank/DDBJ whole genome shotgun (WGS) entry which is preliminary data.</text>
</comment>
<feature type="domain" description="Clr5" evidence="2">
    <location>
        <begin position="22"/>
        <end position="74"/>
    </location>
</feature>
<protein>
    <recommendedName>
        <fullName evidence="2">Clr5 domain-containing protein</fullName>
    </recommendedName>
</protein>
<keyword evidence="4" id="KW-1185">Reference proteome</keyword>
<evidence type="ECO:0000256" key="1">
    <source>
        <dbReference type="SAM" id="MobiDB-lite"/>
    </source>
</evidence>
<evidence type="ECO:0000259" key="2">
    <source>
        <dbReference type="Pfam" id="PF14420"/>
    </source>
</evidence>
<evidence type="ECO:0000313" key="3">
    <source>
        <dbReference type="EMBL" id="RFU25784.1"/>
    </source>
</evidence>
<dbReference type="AlphaFoldDB" id="A0A3E2GXA8"/>
<sequence>MDFMDVDSTEEQHAPMIKQPTSTEWESKREVIKRLYLDHKQPLRKVMEILKLEHGFEASARMYKQRLKRWGLRKNCSIYNVQRFLCSRGETDALNKTAEDTILGQTAEHQRLLTYMKRKLWRSESMQSSTPQWLRSPSVFEGLEILFASVSNYVAGEFDTGFIEADFGGTSNNMYNRSITKIWQYLRVYVKMLKESDSPCTGVMLLHAFTFVEETLRNGDLLTLLLLFQIIFHFSNSVPEVIKRLVHYFHDLAAIILP</sequence>
<evidence type="ECO:0000313" key="4">
    <source>
        <dbReference type="Proteomes" id="UP000258309"/>
    </source>
</evidence>
<feature type="non-terminal residue" evidence="3">
    <location>
        <position position="258"/>
    </location>
</feature>
<proteinExistence type="predicted"/>
<dbReference type="InterPro" id="IPR025676">
    <property type="entry name" value="Clr5_dom"/>
</dbReference>
<accession>A0A3E2GXA8</accession>